<comment type="similarity">
    <text evidence="1">Belongs to the short-chain dehydrogenases/reductases (SDR) family.</text>
</comment>
<proteinExistence type="inferred from homology"/>
<dbReference type="Pfam" id="PF00106">
    <property type="entry name" value="adh_short"/>
    <property type="match status" value="1"/>
</dbReference>
<dbReference type="InterPro" id="IPR036291">
    <property type="entry name" value="NAD(P)-bd_dom_sf"/>
</dbReference>
<dbReference type="Gene3D" id="3.40.50.720">
    <property type="entry name" value="NAD(P)-binding Rossmann-like Domain"/>
    <property type="match status" value="1"/>
</dbReference>
<dbReference type="Proteomes" id="UP000319384">
    <property type="component" value="Unassembled WGS sequence"/>
</dbReference>
<keyword evidence="2" id="KW-0560">Oxidoreductase</keyword>
<evidence type="ECO:0000256" key="1">
    <source>
        <dbReference type="ARBA" id="ARBA00006484"/>
    </source>
</evidence>
<comment type="caution">
    <text evidence="3">The sequence shown here is derived from an EMBL/GenBank/DDBJ whole genome shotgun (WGS) entry which is preliminary data.</text>
</comment>
<evidence type="ECO:0000313" key="4">
    <source>
        <dbReference type="Proteomes" id="UP000319384"/>
    </source>
</evidence>
<dbReference type="InterPro" id="IPR002347">
    <property type="entry name" value="SDR_fam"/>
</dbReference>
<dbReference type="AlphaFoldDB" id="A0A520MZP3"/>
<dbReference type="SUPFAM" id="SSF51735">
    <property type="entry name" value="NAD(P)-binding Rossmann-fold domains"/>
    <property type="match status" value="1"/>
</dbReference>
<accession>A0A520MZP3</accession>
<reference evidence="3 4" key="1">
    <citation type="submission" date="2019-02" db="EMBL/GenBank/DDBJ databases">
        <title>Prokaryotic population dynamics and viral predation in marine succession experiment using metagenomics: the confinement effect.</title>
        <authorList>
            <person name="Haro-Moreno J.M."/>
            <person name="Rodriguez-Valera F."/>
            <person name="Lopez-Perez M."/>
        </authorList>
    </citation>
    <scope>NUCLEOTIDE SEQUENCE [LARGE SCALE GENOMIC DNA]</scope>
    <source>
        <strain evidence="3">MED-G162</strain>
    </source>
</reference>
<protein>
    <submittedName>
        <fullName evidence="3">SDR family NAD(P)-dependent oxidoreductase</fullName>
    </submittedName>
</protein>
<dbReference type="PANTHER" id="PTHR43639:SF1">
    <property type="entry name" value="SHORT-CHAIN DEHYDROGENASE_REDUCTASE FAMILY PROTEIN"/>
    <property type="match status" value="1"/>
</dbReference>
<dbReference type="EMBL" id="SHBH01000008">
    <property type="protein sequence ID" value="RZO26694.1"/>
    <property type="molecule type" value="Genomic_DNA"/>
</dbReference>
<dbReference type="GO" id="GO:0016491">
    <property type="term" value="F:oxidoreductase activity"/>
    <property type="evidence" value="ECO:0007669"/>
    <property type="project" value="UniProtKB-KW"/>
</dbReference>
<feature type="non-terminal residue" evidence="3">
    <location>
        <position position="140"/>
    </location>
</feature>
<dbReference type="PANTHER" id="PTHR43639">
    <property type="entry name" value="OXIDOREDUCTASE, SHORT-CHAIN DEHYDROGENASE/REDUCTASE FAMILY (AFU_ORTHOLOGUE AFUA_5G02870)"/>
    <property type="match status" value="1"/>
</dbReference>
<sequence length="140" mass="15571">MNKTIFITGAAKRIGKEIALTFKELSWNIVIHYNSSKSDADNLADQINKDNPNSAKTVQGNLDVKEDVQKIINEVNNSFPSIDLLINNASTFYPTPIDEISEDHWEKLIGSNLKGPLFLIQGLKKNLKKSNGSIINITDT</sequence>
<dbReference type="PRINTS" id="PR00081">
    <property type="entry name" value="GDHRDH"/>
</dbReference>
<name>A0A520MZP3_9GAMM</name>
<evidence type="ECO:0000313" key="3">
    <source>
        <dbReference type="EMBL" id="RZO26694.1"/>
    </source>
</evidence>
<gene>
    <name evidence="3" type="ORF">EVA95_01620</name>
</gene>
<organism evidence="3 4">
    <name type="scientific">SAR86 cluster bacterium</name>
    <dbReference type="NCBI Taxonomy" id="2030880"/>
    <lineage>
        <taxon>Bacteria</taxon>
        <taxon>Pseudomonadati</taxon>
        <taxon>Pseudomonadota</taxon>
        <taxon>Gammaproteobacteria</taxon>
        <taxon>SAR86 cluster</taxon>
    </lineage>
</organism>
<evidence type="ECO:0000256" key="2">
    <source>
        <dbReference type="ARBA" id="ARBA00023002"/>
    </source>
</evidence>